<keyword evidence="1" id="KW-0175">Coiled coil</keyword>
<keyword evidence="3" id="KW-1133">Transmembrane helix</keyword>
<evidence type="ECO:0000259" key="4">
    <source>
        <dbReference type="Pfam" id="PF13464"/>
    </source>
</evidence>
<reference evidence="5 6" key="1">
    <citation type="journal article" date="2010" name="PLoS ONE">
        <title>Genome erosion in a nitrogen-fixing vertically transmitted endosymbiotic multicellular cyanobacterium.</title>
        <authorList>
            <person name="Ran L."/>
            <person name="Larsson J."/>
            <person name="Vigil-Stenman T."/>
            <person name="Nylander J.A."/>
            <person name="Ininbergs K."/>
            <person name="Zheng W.W."/>
            <person name="Lapidus A."/>
            <person name="Lowry S."/>
            <person name="Haselkorn R."/>
            <person name="Bergman B."/>
        </authorList>
    </citation>
    <scope>NUCLEOTIDE SEQUENCE [LARGE SCALE GENOMIC DNA]</scope>
    <source>
        <strain evidence="5 6">0708</strain>
    </source>
</reference>
<evidence type="ECO:0000256" key="1">
    <source>
        <dbReference type="SAM" id="Coils"/>
    </source>
</evidence>
<keyword evidence="3" id="KW-0812">Transmembrane</keyword>
<dbReference type="Proteomes" id="UP000001511">
    <property type="component" value="Chromosome"/>
</dbReference>
<keyword evidence="3" id="KW-0472">Membrane</keyword>
<dbReference type="Pfam" id="PF13464">
    <property type="entry name" value="RodZ_C"/>
    <property type="match status" value="1"/>
</dbReference>
<dbReference type="Gene3D" id="1.10.260.40">
    <property type="entry name" value="lambda repressor-like DNA-binding domains"/>
    <property type="match status" value="1"/>
</dbReference>
<protein>
    <recommendedName>
        <fullName evidence="4">Cytoskeleton protein RodZ-like C-terminal domain-containing protein</fullName>
    </recommendedName>
</protein>
<keyword evidence="6" id="KW-1185">Reference proteome</keyword>
<feature type="compositionally biased region" description="Polar residues" evidence="2">
    <location>
        <begin position="159"/>
        <end position="173"/>
    </location>
</feature>
<dbReference type="HOGENOM" id="CLU_047530_1_1_3"/>
<dbReference type="STRING" id="551115.Aazo_4433"/>
<accession>D7DWS6</accession>
<gene>
    <name evidence="5" type="ordered locus">Aazo_4433</name>
</gene>
<dbReference type="RefSeq" id="WP_013192749.1">
    <property type="nucleotide sequence ID" value="NC_014248.1"/>
</dbReference>
<dbReference type="Pfam" id="PF13413">
    <property type="entry name" value="HTH_25"/>
    <property type="match status" value="1"/>
</dbReference>
<dbReference type="eggNOG" id="COG1426">
    <property type="taxonomic scope" value="Bacteria"/>
</dbReference>
<feature type="region of interest" description="Disordered" evidence="2">
    <location>
        <begin position="153"/>
        <end position="173"/>
    </location>
</feature>
<dbReference type="InterPro" id="IPR050400">
    <property type="entry name" value="Bact_Cytoskel_RodZ"/>
</dbReference>
<evidence type="ECO:0000313" key="6">
    <source>
        <dbReference type="Proteomes" id="UP000001511"/>
    </source>
</evidence>
<name>D7DWS6_NOSA0</name>
<dbReference type="PANTHER" id="PTHR34475:SF1">
    <property type="entry name" value="CYTOSKELETON PROTEIN RODZ"/>
    <property type="match status" value="1"/>
</dbReference>
<dbReference type="EMBL" id="CP002059">
    <property type="protein sequence ID" value="ADI65739.1"/>
    <property type="molecule type" value="Genomic_DNA"/>
</dbReference>
<evidence type="ECO:0000256" key="3">
    <source>
        <dbReference type="SAM" id="Phobius"/>
    </source>
</evidence>
<dbReference type="PANTHER" id="PTHR34475">
    <property type="match status" value="1"/>
</dbReference>
<dbReference type="KEGG" id="naz:Aazo_4433"/>
<dbReference type="InterPro" id="IPR010982">
    <property type="entry name" value="Lambda_DNA-bd_dom_sf"/>
</dbReference>
<proteinExistence type="predicted"/>
<feature type="transmembrane region" description="Helical" evidence="3">
    <location>
        <begin position="101"/>
        <end position="124"/>
    </location>
</feature>
<feature type="coiled-coil region" evidence="1">
    <location>
        <begin position="5"/>
        <end position="32"/>
    </location>
</feature>
<dbReference type="GO" id="GO:0003677">
    <property type="term" value="F:DNA binding"/>
    <property type="evidence" value="ECO:0007669"/>
    <property type="project" value="InterPro"/>
</dbReference>
<dbReference type="InterPro" id="IPR025194">
    <property type="entry name" value="RodZ-like_C"/>
</dbReference>
<feature type="domain" description="Cytoskeleton protein RodZ-like C-terminal" evidence="4">
    <location>
        <begin position="183"/>
        <end position="252"/>
    </location>
</feature>
<dbReference type="AlphaFoldDB" id="D7DWS6"/>
<evidence type="ECO:0000256" key="2">
    <source>
        <dbReference type="SAM" id="MobiDB-lite"/>
    </source>
</evidence>
<organism evidence="5 6">
    <name type="scientific">Nostoc azollae (strain 0708)</name>
    <name type="common">Anabaena azollae (strain 0708)</name>
    <dbReference type="NCBI Taxonomy" id="551115"/>
    <lineage>
        <taxon>Bacteria</taxon>
        <taxon>Bacillati</taxon>
        <taxon>Cyanobacteriota</taxon>
        <taxon>Cyanophyceae</taxon>
        <taxon>Nostocales</taxon>
        <taxon>Nostocaceae</taxon>
        <taxon>Trichormus</taxon>
    </lineage>
</organism>
<sequence length="256" mass="28708">MTVLNDAQQEQLKEITANLQQVREEKNISLEEISVQTHIRLSFLQALEEWRFEDLPEPVFIQGFIRRYADRLELDGTAIANNFEINFAPLESNHSIRKPSIYIPLFVPYIFLLIAAAVGLFYLLKIDFRDKSSAQKQNPMLSVPQKTLTSPLKSEILPSPNTAPVSTATPSQTSTSISDVAVTLELKGDSWVQVKADGKTEFEGILTKGERKNWTAKKSLTVRSGNAGVVLISVNEEEPKLLGKNGQVKDFTYNKQ</sequence>
<evidence type="ECO:0000313" key="5">
    <source>
        <dbReference type="EMBL" id="ADI65739.1"/>
    </source>
</evidence>